<protein>
    <submittedName>
        <fullName evidence="11">ATP-grasp domain-containing protein</fullName>
    </submittedName>
</protein>
<dbReference type="GO" id="GO:0046872">
    <property type="term" value="F:metal ion binding"/>
    <property type="evidence" value="ECO:0007669"/>
    <property type="project" value="InterPro"/>
</dbReference>
<dbReference type="SMART" id="SM00878">
    <property type="entry name" value="Biotin_carb_C"/>
    <property type="match status" value="1"/>
</dbReference>
<keyword evidence="2 5" id="KW-0547">Nucleotide-binding</keyword>
<evidence type="ECO:0000256" key="1">
    <source>
        <dbReference type="ARBA" id="ARBA00022598"/>
    </source>
</evidence>
<dbReference type="FunFam" id="3.40.50.20:FF:000010">
    <property type="entry name" value="Propionyl-CoA carboxylase subunit alpha"/>
    <property type="match status" value="1"/>
</dbReference>
<dbReference type="Gene3D" id="3.90.226.10">
    <property type="entry name" value="2-enoyl-CoA Hydratase, Chain A, domain 1"/>
    <property type="match status" value="2"/>
</dbReference>
<dbReference type="PANTHER" id="PTHR48095">
    <property type="entry name" value="PYRUVATE CARBOXYLASE SUBUNIT A"/>
    <property type="match status" value="1"/>
</dbReference>
<dbReference type="InterPro" id="IPR011053">
    <property type="entry name" value="Single_hybrid_motif"/>
</dbReference>
<feature type="domain" description="CoA carboxyltransferase C-terminal" evidence="10">
    <location>
        <begin position="838"/>
        <end position="1080"/>
    </location>
</feature>
<reference evidence="11 12" key="1">
    <citation type="journal article" date="2020" name="G3 (Bethesda)">
        <title>CeMbio - The Caenorhabditis elegans Microbiome Resource.</title>
        <authorList>
            <person name="Dirksen P."/>
            <person name="Assie A."/>
            <person name="Zimmermann J."/>
            <person name="Zhang F."/>
            <person name="Tietje A.M."/>
            <person name="Marsh S.A."/>
            <person name="Felix M.A."/>
            <person name="Shapira M."/>
            <person name="Kaleta C."/>
            <person name="Schulenburg H."/>
            <person name="Samuel B."/>
        </authorList>
    </citation>
    <scope>NUCLEOTIDE SEQUENCE [LARGE SCALE GENOMIC DNA]</scope>
    <source>
        <strain evidence="11 12">BIGb0172</strain>
    </source>
</reference>
<feature type="region of interest" description="Disordered" evidence="6">
    <location>
        <begin position="458"/>
        <end position="485"/>
    </location>
</feature>
<evidence type="ECO:0000256" key="2">
    <source>
        <dbReference type="ARBA" id="ARBA00022741"/>
    </source>
</evidence>
<dbReference type="KEGG" id="cpis:HS961_17305"/>
<dbReference type="RefSeq" id="WP_182324119.1">
    <property type="nucleotide sequence ID" value="NZ_CP058554.1"/>
</dbReference>
<dbReference type="Gene3D" id="3.30.470.20">
    <property type="entry name" value="ATP-grasp fold, B domain"/>
    <property type="match status" value="1"/>
</dbReference>
<evidence type="ECO:0000313" key="11">
    <source>
        <dbReference type="EMBL" id="QMV74448.1"/>
    </source>
</evidence>
<dbReference type="InterPro" id="IPR016185">
    <property type="entry name" value="PreATP-grasp_dom_sf"/>
</dbReference>
<dbReference type="PANTHER" id="PTHR48095:SF5">
    <property type="entry name" value="BLL7292 PROTEIN"/>
    <property type="match status" value="1"/>
</dbReference>
<dbReference type="PROSITE" id="PS50980">
    <property type="entry name" value="COA_CT_NTER"/>
    <property type="match status" value="1"/>
</dbReference>
<dbReference type="InterPro" id="IPR005479">
    <property type="entry name" value="CPAse_ATP-bd"/>
</dbReference>
<evidence type="ECO:0000256" key="4">
    <source>
        <dbReference type="ARBA" id="ARBA00023267"/>
    </source>
</evidence>
<dbReference type="SUPFAM" id="SSF52440">
    <property type="entry name" value="PreATP-grasp domain"/>
    <property type="match status" value="1"/>
</dbReference>
<dbReference type="InterPro" id="IPR034733">
    <property type="entry name" value="AcCoA_carboxyl_beta"/>
</dbReference>
<dbReference type="InterPro" id="IPR029045">
    <property type="entry name" value="ClpP/crotonase-like_dom_sf"/>
</dbReference>
<feature type="compositionally biased region" description="Low complexity" evidence="6">
    <location>
        <begin position="458"/>
        <end position="476"/>
    </location>
</feature>
<dbReference type="GO" id="GO:0016874">
    <property type="term" value="F:ligase activity"/>
    <property type="evidence" value="ECO:0007669"/>
    <property type="project" value="UniProtKB-KW"/>
</dbReference>
<dbReference type="SUPFAM" id="SSF56059">
    <property type="entry name" value="Glutathione synthetase ATP-binding domain-like"/>
    <property type="match status" value="1"/>
</dbReference>
<evidence type="ECO:0000259" key="7">
    <source>
        <dbReference type="PROSITE" id="PS50975"/>
    </source>
</evidence>
<dbReference type="InterPro" id="IPR011764">
    <property type="entry name" value="Biotin_carboxylation_dom"/>
</dbReference>
<name>A0A7G5EKC3_9BURK</name>
<dbReference type="InterPro" id="IPR011763">
    <property type="entry name" value="COA_CT_C"/>
</dbReference>
<feature type="domain" description="Biotin carboxylation" evidence="8">
    <location>
        <begin position="1"/>
        <end position="450"/>
    </location>
</feature>
<keyword evidence="4" id="KW-0092">Biotin</keyword>
<dbReference type="SUPFAM" id="SSF52096">
    <property type="entry name" value="ClpP/crotonase"/>
    <property type="match status" value="2"/>
</dbReference>
<dbReference type="SUPFAM" id="SSF51246">
    <property type="entry name" value="Rudiment single hybrid motif"/>
    <property type="match status" value="1"/>
</dbReference>
<dbReference type="InterPro" id="IPR011761">
    <property type="entry name" value="ATP-grasp"/>
</dbReference>
<dbReference type="InterPro" id="IPR005482">
    <property type="entry name" value="Biotin_COase_C"/>
</dbReference>
<keyword evidence="1" id="KW-0436">Ligase</keyword>
<feature type="domain" description="CoA carboxyltransferase N-terminal" evidence="9">
    <location>
        <begin position="575"/>
        <end position="844"/>
    </location>
</feature>
<dbReference type="Pfam" id="PF00289">
    <property type="entry name" value="Biotin_carb_N"/>
    <property type="match status" value="1"/>
</dbReference>
<dbReference type="PROSITE" id="PS50989">
    <property type="entry name" value="COA_CT_CTER"/>
    <property type="match status" value="1"/>
</dbReference>
<dbReference type="PROSITE" id="PS50979">
    <property type="entry name" value="BC"/>
    <property type="match status" value="1"/>
</dbReference>
<organism evidence="11 12">
    <name type="scientific">Comamonas piscis</name>
    <dbReference type="NCBI Taxonomy" id="1562974"/>
    <lineage>
        <taxon>Bacteria</taxon>
        <taxon>Pseudomonadati</taxon>
        <taxon>Pseudomonadota</taxon>
        <taxon>Betaproteobacteria</taxon>
        <taxon>Burkholderiales</taxon>
        <taxon>Comamonadaceae</taxon>
        <taxon>Comamonas</taxon>
    </lineage>
</organism>
<dbReference type="EMBL" id="CP058554">
    <property type="protein sequence ID" value="QMV74448.1"/>
    <property type="molecule type" value="Genomic_DNA"/>
</dbReference>
<dbReference type="PROSITE" id="PS50975">
    <property type="entry name" value="ATP_GRASP"/>
    <property type="match status" value="1"/>
</dbReference>
<dbReference type="PROSITE" id="PS00867">
    <property type="entry name" value="CPSASE_2"/>
    <property type="match status" value="1"/>
</dbReference>
<dbReference type="SUPFAM" id="SSF51230">
    <property type="entry name" value="Single hybrid motif"/>
    <property type="match status" value="1"/>
</dbReference>
<evidence type="ECO:0000259" key="9">
    <source>
        <dbReference type="PROSITE" id="PS50980"/>
    </source>
</evidence>
<dbReference type="InterPro" id="IPR011054">
    <property type="entry name" value="Rudment_hybrid_motif"/>
</dbReference>
<dbReference type="Pfam" id="PF02786">
    <property type="entry name" value="CPSase_L_D2"/>
    <property type="match status" value="1"/>
</dbReference>
<gene>
    <name evidence="11" type="ORF">HS961_17305</name>
</gene>
<evidence type="ECO:0000313" key="12">
    <source>
        <dbReference type="Proteomes" id="UP000515240"/>
    </source>
</evidence>
<evidence type="ECO:0000259" key="10">
    <source>
        <dbReference type="PROSITE" id="PS50989"/>
    </source>
</evidence>
<evidence type="ECO:0000256" key="6">
    <source>
        <dbReference type="SAM" id="MobiDB-lite"/>
    </source>
</evidence>
<dbReference type="Gene3D" id="2.40.50.100">
    <property type="match status" value="1"/>
</dbReference>
<evidence type="ECO:0000259" key="8">
    <source>
        <dbReference type="PROSITE" id="PS50979"/>
    </source>
</evidence>
<dbReference type="GO" id="GO:0005524">
    <property type="term" value="F:ATP binding"/>
    <property type="evidence" value="ECO:0007669"/>
    <property type="project" value="UniProtKB-UniRule"/>
</dbReference>
<proteinExistence type="predicted"/>
<dbReference type="InterPro" id="IPR051602">
    <property type="entry name" value="ACC_Biotin_Carboxylase"/>
</dbReference>
<keyword evidence="12" id="KW-1185">Reference proteome</keyword>
<evidence type="ECO:0000256" key="5">
    <source>
        <dbReference type="PROSITE-ProRule" id="PRU00409"/>
    </source>
</evidence>
<accession>A0A7G5EKC3</accession>
<dbReference type="InterPro" id="IPR011762">
    <property type="entry name" value="COA_CT_N"/>
</dbReference>
<dbReference type="Proteomes" id="UP000515240">
    <property type="component" value="Chromosome"/>
</dbReference>
<dbReference type="Pfam" id="PF01039">
    <property type="entry name" value="Carboxyl_trans"/>
    <property type="match status" value="1"/>
</dbReference>
<keyword evidence="3 5" id="KW-0067">ATP-binding</keyword>
<sequence>MHKVLIANRGEIAVRIARTAADRGIASVAVYASDDAASLHRRSADQARALGAQGAAAYLNGAHLIEIAHQEGCDAIHPGYGFLSENAAFAQACTAAGLRFIGPSLQALETFGDKAQARALAQREQVPVAQGTQSATSLAQAQAFMQQLGGPVMLKALAGGGGRGMRAVMHAADLAAAFDRCSSEALSAFGRSDLYVEQLIGGARHIEVQIVGDGSGAVQHLFERDCTLQRRHQKLLEIAPSPFISPALRAQLVQHACRLGAAMHYQGLGTVEFLVDSRSGQYIFIECNPRLQVEHTITEAITGLDLVALQFALADGASLQDLGLDQALPLPRQFALQARVNMESMQPDAQALPTGGTLTRFEPPTGPGVRVDSFGYTGYETSGNYDSLLAKVIVSGPSQFEVLCAKADRALAEFHIQGVETNLDYLRALLRDAQLLRGEIDTTYVERQGPALHAAATALAAQRQPGPQGAGQHAVPSNSSDEPALPEGAHAVRAAMRGRLIALETDAHSVQAKGTSVAVLEAMKLEHSVALGQGGRFVARSALLGEVVATGTLLGWVLPDASADALASEQQQADLDAIRPDLAKVLQRQQGLMDAARPEAVAKRRRHGKNTARENLEQLLDAGSFVEYGGLTLAMQRGRRSEEELIRLSPADGTITGLGRINGMQFGPEQSRCAVMAYDYTVFAGTQGFMAHRKMDRIVHTSERLGLPFVLFAEGGGGRPGDTDYVGVSGLEFTTFTHMARLSGKVPTIGVVSGRCFAGNAALLGCCDVIIATQDASIGMAGPAMIEGGGLGVVAADEVGPASVQTRNGVIDLLARDETEAVALAQTYLGFVQGKLPPGEHADQRLLRALVPENRVKGYDIRAVVQTLFDSGSFLELRAQFGRSVVTGFARLEGQAVGVLANDGSHLGGALDANSADKISRFLELCDNYGLPVVSLCDTPGFMVGPESEKAAAVRHFARIFVTASHIKVPVLAIVLRKAYGLGAQAMLGGNLFVPVATVAWPTGELGPMGIEGSVRLAYRRELEALEDAAEKAAYFQAKTDEIYAQGKALNVASYNEIDDVIDPAQTRDWLASMLASLPAASPGRAASGVSPW</sequence>
<feature type="domain" description="ATP-grasp" evidence="7">
    <location>
        <begin position="118"/>
        <end position="315"/>
    </location>
</feature>
<dbReference type="Pfam" id="PF02785">
    <property type="entry name" value="Biotin_carb_C"/>
    <property type="match status" value="1"/>
</dbReference>
<dbReference type="AlphaFoldDB" id="A0A7G5EKC3"/>
<dbReference type="InterPro" id="IPR005481">
    <property type="entry name" value="BC-like_N"/>
</dbReference>
<evidence type="ECO:0000256" key="3">
    <source>
        <dbReference type="ARBA" id="ARBA00022840"/>
    </source>
</evidence>